<dbReference type="InterPro" id="IPR008979">
    <property type="entry name" value="Galactose-bd-like_sf"/>
</dbReference>
<dbReference type="InterPro" id="IPR032311">
    <property type="entry name" value="DUF4982"/>
</dbReference>
<dbReference type="InterPro" id="IPR023232">
    <property type="entry name" value="Glyco_hydro_2_AS"/>
</dbReference>
<dbReference type="InterPro" id="IPR006101">
    <property type="entry name" value="Glyco_hydro_2"/>
</dbReference>
<dbReference type="Pfam" id="PF00703">
    <property type="entry name" value="Glyco_hydro_2"/>
    <property type="match status" value="1"/>
</dbReference>
<name>A0ABS2SY84_9BACI</name>
<evidence type="ECO:0000313" key="9">
    <source>
        <dbReference type="EMBL" id="MBM7839202.1"/>
    </source>
</evidence>
<evidence type="ECO:0000259" key="5">
    <source>
        <dbReference type="Pfam" id="PF02836"/>
    </source>
</evidence>
<keyword evidence="3 9" id="KW-0326">Glycosidase</keyword>
<protein>
    <submittedName>
        <fullName evidence="9">Beta-galactosidase</fullName>
        <ecNumber evidence="9">3.2.1.23</ecNumber>
    </submittedName>
</protein>
<dbReference type="PANTHER" id="PTHR42732">
    <property type="entry name" value="BETA-GALACTOSIDASE"/>
    <property type="match status" value="1"/>
</dbReference>
<dbReference type="PROSITE" id="PS00608">
    <property type="entry name" value="GLYCOSYL_HYDROL_F2_2"/>
    <property type="match status" value="1"/>
</dbReference>
<dbReference type="SUPFAM" id="SSF49785">
    <property type="entry name" value="Galactose-binding domain-like"/>
    <property type="match status" value="1"/>
</dbReference>
<dbReference type="PRINTS" id="PR00132">
    <property type="entry name" value="GLHYDRLASE2"/>
</dbReference>
<dbReference type="InterPro" id="IPR006102">
    <property type="entry name" value="Ig-like_GH2"/>
</dbReference>
<evidence type="ECO:0000256" key="1">
    <source>
        <dbReference type="ARBA" id="ARBA00007401"/>
    </source>
</evidence>
<dbReference type="InterPro" id="IPR006104">
    <property type="entry name" value="Glyco_hydro_2_N"/>
</dbReference>
<feature type="domain" description="Glycoside hydrolase family 2 immunoglobulin-like beta-sandwich" evidence="4">
    <location>
        <begin position="144"/>
        <end position="250"/>
    </location>
</feature>
<dbReference type="Pfam" id="PF02837">
    <property type="entry name" value="Glyco_hydro_2_N"/>
    <property type="match status" value="1"/>
</dbReference>
<feature type="domain" description="DUF4982" evidence="7">
    <location>
        <begin position="576"/>
        <end position="637"/>
    </location>
</feature>
<comment type="caution">
    <text evidence="9">The sequence shown here is derived from an EMBL/GenBank/DDBJ whole genome shotgun (WGS) entry which is preliminary data.</text>
</comment>
<dbReference type="Proteomes" id="UP001179280">
    <property type="component" value="Unassembled WGS sequence"/>
</dbReference>
<keyword evidence="2 9" id="KW-0378">Hydrolase</keyword>
<evidence type="ECO:0000259" key="7">
    <source>
        <dbReference type="Pfam" id="PF16355"/>
    </source>
</evidence>
<gene>
    <name evidence="9" type="ORF">JOC54_002473</name>
</gene>
<feature type="domain" description="Glycoside hydrolase family 2 catalytic" evidence="5">
    <location>
        <begin position="258"/>
        <end position="380"/>
    </location>
</feature>
<dbReference type="PANTHER" id="PTHR42732:SF1">
    <property type="entry name" value="BETA-MANNOSIDASE"/>
    <property type="match status" value="1"/>
</dbReference>
<evidence type="ECO:0000259" key="4">
    <source>
        <dbReference type="Pfam" id="PF00703"/>
    </source>
</evidence>
<keyword evidence="10" id="KW-1185">Reference proteome</keyword>
<evidence type="ECO:0000259" key="6">
    <source>
        <dbReference type="Pfam" id="PF02837"/>
    </source>
</evidence>
<dbReference type="Pfam" id="PF16355">
    <property type="entry name" value="DUF4982"/>
    <property type="match status" value="1"/>
</dbReference>
<dbReference type="InterPro" id="IPR013783">
    <property type="entry name" value="Ig-like_fold"/>
</dbReference>
<dbReference type="InterPro" id="IPR040605">
    <property type="entry name" value="Glyco_hydro2_dom5"/>
</dbReference>
<sequence length="1139" mass="128257">MNTKTLFNSDWQFAKTSLGEGSCEGSLFENVALPHDWLIGDATKLYEPSIGWYKKTLHYRKTKSERVWLTFDGVYMNSSLFVNGKKVGEWKYGYSTFEHEITTALRDGDNEILVKVVYESPNSRWYTGAGIYRNVWLKQRGPTYIETDGVYVHTRKNEEGWHVELETALFVQEKVRLSHHLFAGEKEIASKYQLLEPAEQSVTDIQVMKVSDVCLWEPDNPHLYKLETRVYRSGDSSTLIETMAQTIGFRTVQMDAKQGLFVNGKQMKLNGTCEHHDLGALGAVFNVDAQKRRFRLLKEMGVNAVRSAHNMPAKEWMELADSFGFFVVTEAFDMWERPKTTYDYSTYFKDWVDKDVRSWVRRDRNHPCLLMWSIGNEIYDTHAGSNGTEWTIYLRDQVYKHDPKGNGRVTIASNYLPWKQAQESADQLKLVGYNYGEKYYQPHHKVYPDWIIYGSETAAVVQSRGIYHFPLGQSILADDDEQCSALGNSATSWGASSMEACIAHERNTHFSLGQFIWTGFDYIGEPTPYHTKNAYFGQLDTATFKKDSYYMYQAAWTVGQNKPMLHLFPYWDFNPGQVIDVRVCSNDAATVELYLNGKSLGVKEVDHNQNAFVLDWKVPYQKGELMAVARNKAEEQIATAVRHSFEDAAVLKLKADQEQIRANGADLVFVEIYTVDQEGHIVENATNRVTVTVGGKGRLIGIDNGDSTDLDSYKGVSKRLFSGKLVAIVAATGGAGEATIAVHSAGLLSAYLSIDVLDTEEVRAIPASNEPSLILNGNKEELPVRKLEIVSESGQLFQAGQAEKQVRVDVLPANASYPDLEWSTVNDRGIPSDIAVINADGRTATVQAKGDGSFRIRCTSKNGTDKVKLISELECQVEGLGILHKDPYQFISAGLYDYFKGDLTNGNERGIATSRDGETVVGFKDIQFGQTGSAEITLPIFALTDEPYSLQIWEGEPETVGSQLLADVIYQKKSRWNVYQEATYTLNKKLTGLCAISFVTTKKMHIKGFSFLQPEQAFARHAASSCERVYGDHYHVNGDVVEEIGNNVSLEWRHFSFTGAGTDAIKIKGHAPIANSIHLLFSNGVEKQQRLIEFPQSEGYVEQTFPLERLTGKWDVTFLFLPGSHFHFNGFQFLEGTNR</sequence>
<comment type="similarity">
    <text evidence="1">Belongs to the glycosyl hydrolase 2 family.</text>
</comment>
<dbReference type="InterPro" id="IPR017853">
    <property type="entry name" value="GH"/>
</dbReference>
<accession>A0ABS2SY84</accession>
<dbReference type="Gene3D" id="2.60.120.260">
    <property type="entry name" value="Galactose-binding domain-like"/>
    <property type="match status" value="2"/>
</dbReference>
<proteinExistence type="inferred from homology"/>
<dbReference type="EMBL" id="JAFBCV010000007">
    <property type="protein sequence ID" value="MBM7839202.1"/>
    <property type="molecule type" value="Genomic_DNA"/>
</dbReference>
<dbReference type="Pfam" id="PF02836">
    <property type="entry name" value="Glyco_hydro_2_C"/>
    <property type="match status" value="1"/>
</dbReference>
<dbReference type="Gene3D" id="3.20.20.80">
    <property type="entry name" value="Glycosidases"/>
    <property type="match status" value="1"/>
</dbReference>
<evidence type="ECO:0000256" key="2">
    <source>
        <dbReference type="ARBA" id="ARBA00022801"/>
    </source>
</evidence>
<dbReference type="Gene3D" id="2.60.40.1080">
    <property type="match status" value="1"/>
</dbReference>
<dbReference type="InterPro" id="IPR051913">
    <property type="entry name" value="GH2_Domain-Containing"/>
</dbReference>
<evidence type="ECO:0000313" key="10">
    <source>
        <dbReference type="Proteomes" id="UP001179280"/>
    </source>
</evidence>
<reference evidence="9" key="1">
    <citation type="submission" date="2021-01" db="EMBL/GenBank/DDBJ databases">
        <title>Genomic Encyclopedia of Type Strains, Phase IV (KMG-IV): sequencing the most valuable type-strain genomes for metagenomic binning, comparative biology and taxonomic classification.</title>
        <authorList>
            <person name="Goeker M."/>
        </authorList>
    </citation>
    <scope>NUCLEOTIDE SEQUENCE</scope>
    <source>
        <strain evidence="9">DSM 21943</strain>
    </source>
</reference>
<feature type="domain" description="Glycosyl hydrolases family 2 sugar binding" evidence="6">
    <location>
        <begin position="28"/>
        <end position="138"/>
    </location>
</feature>
<dbReference type="InterPro" id="IPR006103">
    <property type="entry name" value="Glyco_hydro_2_cat"/>
</dbReference>
<dbReference type="InterPro" id="IPR036156">
    <property type="entry name" value="Beta-gal/glucu_dom_sf"/>
</dbReference>
<dbReference type="Pfam" id="PF18565">
    <property type="entry name" value="Glyco_hydro2_C5"/>
    <property type="match status" value="1"/>
</dbReference>
<dbReference type="GO" id="GO:0004565">
    <property type="term" value="F:beta-galactosidase activity"/>
    <property type="evidence" value="ECO:0007669"/>
    <property type="project" value="UniProtKB-EC"/>
</dbReference>
<organism evidence="9 10">
    <name type="scientific">Shouchella xiaoxiensis</name>
    <dbReference type="NCBI Taxonomy" id="766895"/>
    <lineage>
        <taxon>Bacteria</taxon>
        <taxon>Bacillati</taxon>
        <taxon>Bacillota</taxon>
        <taxon>Bacilli</taxon>
        <taxon>Bacillales</taxon>
        <taxon>Bacillaceae</taxon>
        <taxon>Shouchella</taxon>
    </lineage>
</organism>
<evidence type="ECO:0000256" key="3">
    <source>
        <dbReference type="ARBA" id="ARBA00023295"/>
    </source>
</evidence>
<dbReference type="RefSeq" id="WP_204466511.1">
    <property type="nucleotide sequence ID" value="NZ_JAFBCV010000007.1"/>
</dbReference>
<feature type="domain" description="Glycoside hydrolase family 2" evidence="8">
    <location>
        <begin position="651"/>
        <end position="750"/>
    </location>
</feature>
<dbReference type="SUPFAM" id="SSF51445">
    <property type="entry name" value="(Trans)glycosidases"/>
    <property type="match status" value="1"/>
</dbReference>
<evidence type="ECO:0000259" key="8">
    <source>
        <dbReference type="Pfam" id="PF18565"/>
    </source>
</evidence>
<dbReference type="EC" id="3.2.1.23" evidence="9"/>
<dbReference type="Gene3D" id="2.60.40.10">
    <property type="entry name" value="Immunoglobulins"/>
    <property type="match status" value="3"/>
</dbReference>
<dbReference type="SUPFAM" id="SSF49303">
    <property type="entry name" value="beta-Galactosidase/glucuronidase domain"/>
    <property type="match status" value="1"/>
</dbReference>